<feature type="compositionally biased region" description="Polar residues" evidence="11">
    <location>
        <begin position="1348"/>
        <end position="1360"/>
    </location>
</feature>
<evidence type="ECO:0000256" key="1">
    <source>
        <dbReference type="ARBA" id="ARBA00010886"/>
    </source>
</evidence>
<feature type="domain" description="Protein kinase" evidence="13">
    <location>
        <begin position="922"/>
        <end position="1260"/>
    </location>
</feature>
<proteinExistence type="inferred from homology"/>
<dbReference type="Gene3D" id="1.10.510.10">
    <property type="entry name" value="Transferase(Phosphotransferase) domain 1"/>
    <property type="match status" value="1"/>
</dbReference>
<evidence type="ECO:0000256" key="9">
    <source>
        <dbReference type="ARBA" id="ARBA00048679"/>
    </source>
</evidence>
<feature type="transmembrane region" description="Helical" evidence="12">
    <location>
        <begin position="43"/>
        <end position="62"/>
    </location>
</feature>
<name>A0A7J6YIV4_TRYCR</name>
<dbReference type="InterPro" id="IPR011009">
    <property type="entry name" value="Kinase-like_dom_sf"/>
</dbReference>
<dbReference type="InterPro" id="IPR008271">
    <property type="entry name" value="Ser/Thr_kinase_AS"/>
</dbReference>
<dbReference type="Pfam" id="PF00069">
    <property type="entry name" value="Pkinase"/>
    <property type="match status" value="2"/>
</dbReference>
<comment type="catalytic activity">
    <reaction evidence="8">
        <text>L-threonyl-[protein] + ATP = O-phospho-L-threonyl-[protein] + ADP + H(+)</text>
        <dbReference type="Rhea" id="RHEA:46608"/>
        <dbReference type="Rhea" id="RHEA-COMP:11060"/>
        <dbReference type="Rhea" id="RHEA-COMP:11605"/>
        <dbReference type="ChEBI" id="CHEBI:15378"/>
        <dbReference type="ChEBI" id="CHEBI:30013"/>
        <dbReference type="ChEBI" id="CHEBI:30616"/>
        <dbReference type="ChEBI" id="CHEBI:61977"/>
        <dbReference type="ChEBI" id="CHEBI:456216"/>
        <dbReference type="EC" id="2.7.11.1"/>
    </reaction>
</comment>
<feature type="transmembrane region" description="Helical" evidence="12">
    <location>
        <begin position="845"/>
        <end position="872"/>
    </location>
</feature>
<feature type="transmembrane region" description="Helical" evidence="12">
    <location>
        <begin position="82"/>
        <end position="106"/>
    </location>
</feature>
<dbReference type="SUPFAM" id="SSF56112">
    <property type="entry name" value="Protein kinase-like (PK-like)"/>
    <property type="match status" value="1"/>
</dbReference>
<keyword evidence="5 10" id="KW-0547">Nucleotide-binding</keyword>
<feature type="compositionally biased region" description="Polar residues" evidence="11">
    <location>
        <begin position="1432"/>
        <end position="1446"/>
    </location>
</feature>
<dbReference type="GO" id="GO:0004674">
    <property type="term" value="F:protein serine/threonine kinase activity"/>
    <property type="evidence" value="ECO:0007669"/>
    <property type="project" value="UniProtKB-KW"/>
</dbReference>
<dbReference type="GO" id="GO:0005524">
    <property type="term" value="F:ATP binding"/>
    <property type="evidence" value="ECO:0007669"/>
    <property type="project" value="UniProtKB-UniRule"/>
</dbReference>
<feature type="transmembrane region" description="Helical" evidence="12">
    <location>
        <begin position="118"/>
        <end position="142"/>
    </location>
</feature>
<evidence type="ECO:0000313" key="14">
    <source>
        <dbReference type="EMBL" id="KAF5226240.1"/>
    </source>
</evidence>
<feature type="region of interest" description="Disordered" evidence="11">
    <location>
        <begin position="1605"/>
        <end position="1664"/>
    </location>
</feature>
<feature type="compositionally biased region" description="Pro residues" evidence="11">
    <location>
        <begin position="586"/>
        <end position="604"/>
    </location>
</feature>
<sequence>MLTSSIHNINIIITSPCRCCAVAPMKPQQRRPPFSSCLMWRRWLLMLTGFYLLFAMLISSVWPVDMSTPSYASVLSQSYGGWGIPVAEAAGVNATLGTTTVTFTGWSATEVKMNKTGIFPATVALGRYLVIFGGSAIVPPYIPTSVFLSQYALPTINVLDMTTGKLVLPLMLVHGVPAAASHKVRRHRDPPPAPPKTVFRVPAKLTFPAVGTKNTVQLGLAAYIVGFCTMIPRNVIVEDDDEFHAFLRSVQEVRLYQEEFPPVDDVTMDIRNKSLPEDAMLRFNASCVGSGEDIIYIVGGISLEKMAPLASVSQYNVVTGKFIEAGLLLDDPLVAPGVFEGSSLVFIAGGYRETKERGLLISRMLTVIDPSLVKTNIGTYGHPWQLNWLSPQIMMYNHTLAVMGATNDRSFDQQEVWPDLMSLYGAVETVPIRFPPLRSNAAVFSVTTVDGVTVYLVGGQIPPPDGTGISFDIFTGKMLVDDGHVVVSIIGFHYISLVEDVLEEVEEAAMEMHPTGKWTDMKGEATSLHGFKAHVREEDEEAEIEEEQGEKEVVNLHSPMQEDFQGGSTHSLFSSDNTPTVSPSITPTPPLPPPPAPPTPPPKDLPNNDGHFTVLVNGYEPLWYNFTFNILLSESLAQACPGIVNSSKHVANTDLDQVSSCLLRLSDSPTCNSVLLDIGNLSHVNTQPYVVDIVDPVTNNISKKKTMAVGPITLVGSLADGILNLTGNGTPYGHPHDSFFFEDSYYHHRRPPRSQPKYDNDTTKVYYEQVFLYVCFSSGAFVLPQCKSGVKETRWDESKAGRKPCTTAFYKALNAERPFVLSPVMKWVPSTTTTMAPSPSPDNKLSYGTIATLVLFTLIVTILVSIGLFHIVRCCRWRKFEKGERQHLLLSNDEDGGDENRGVGRGAALPAHQKQSLLDGKYKVLHRLGRGSFSVVYLVERVVDGQRFALKYVQCADDVDRQEAMRECEVAYTLQGHPNVIRLVDMFMSYRFDTNLHAGGARQQQHSEHQLGSPSGSVMICVDEGSDIYPVPPQRGAVAAATSGERYLSLVMAYHEKGDLGKWIRQQKSEPMIPETTIMSIAFQILTVIQFMHHHDPPIVHRDLKPENILLDSDFAFGRRWKARRGRNGGAEPLRIVITDFGLSRVMDKTFCETGVGSLPYVAPECWQRHYSTKVDIWATGCILYAACAKRVESDNVKVMFSECGRPDFKKKLIEELTQVYGYSLALAAFIVYLLEPDPARRPSAEEALRLIRKRRKDAVDVNETTVMVSLYKDDGEDEEEEEEEEKEDVDNKNNNNDGDDGGAVKNNDDSGDGREKSEGEKREISSENNNNNKSKKGHFSHREQLRENSSSKQFLTSTAPPHDGSGAQTVEKATPSTMKTHAPLLKDDAYMSEGSDHAKTEVHGGGGVMGATRVDYDGSMRHTAEAVTSRGAIQTNSLAHHSQPGSHKEYPPQQKQHFFDTSDVLLREDSATRPSHSSSAAVKKKEHRCRKLEKYFESVAEDSEKCEFFVARESPSLIALSLPANLRGPNVLGITGNRNPSPPPTTTLPAETVDASTARNRHEITTTAAAEPSRREVENYSFRNESAEAMPLYACSAEVFPDLPSDGEFPKKNGKNKKNKNKRGGSVVFPRDDGSTVVKESTTASSTSMTFSTSTSSLRRRNC</sequence>
<keyword evidence="12" id="KW-1133">Transmembrane helix</keyword>
<comment type="similarity">
    <text evidence="1">Belongs to the protein kinase superfamily. NEK Ser/Thr protein kinase family. NIMA subfamily.</text>
</comment>
<evidence type="ECO:0000256" key="7">
    <source>
        <dbReference type="ARBA" id="ARBA00022840"/>
    </source>
</evidence>
<dbReference type="InterPro" id="IPR017441">
    <property type="entry name" value="Protein_kinase_ATP_BS"/>
</dbReference>
<evidence type="ECO:0000313" key="15">
    <source>
        <dbReference type="Proteomes" id="UP000583944"/>
    </source>
</evidence>
<dbReference type="VEuPathDB" id="TriTrypDB:ECC02_000803"/>
<keyword evidence="4" id="KW-0808">Transferase</keyword>
<feature type="region of interest" description="Disordered" evidence="11">
    <location>
        <begin position="564"/>
        <end position="608"/>
    </location>
</feature>
<dbReference type="PANTHER" id="PTHR43671">
    <property type="entry name" value="SERINE/THREONINE-PROTEIN KINASE NEK"/>
    <property type="match status" value="1"/>
</dbReference>
<evidence type="ECO:0000256" key="4">
    <source>
        <dbReference type="ARBA" id="ARBA00022679"/>
    </source>
</evidence>
<dbReference type="Gene3D" id="3.30.200.20">
    <property type="entry name" value="Phosphorylase Kinase, domain 1"/>
    <property type="match status" value="1"/>
</dbReference>
<feature type="compositionally biased region" description="Basic and acidic residues" evidence="11">
    <location>
        <begin position="1385"/>
        <end position="1403"/>
    </location>
</feature>
<evidence type="ECO:0000256" key="11">
    <source>
        <dbReference type="SAM" id="MobiDB-lite"/>
    </source>
</evidence>
<dbReference type="InterPro" id="IPR015915">
    <property type="entry name" value="Kelch-typ_b-propeller"/>
</dbReference>
<dbReference type="PROSITE" id="PS00107">
    <property type="entry name" value="PROTEIN_KINASE_ATP"/>
    <property type="match status" value="1"/>
</dbReference>
<evidence type="ECO:0000256" key="2">
    <source>
        <dbReference type="ARBA" id="ARBA00012513"/>
    </source>
</evidence>
<gene>
    <name evidence="14" type="ORF">ECC02_000803</name>
</gene>
<feature type="region of interest" description="Disordered" evidence="11">
    <location>
        <begin position="1431"/>
        <end position="1454"/>
    </location>
</feature>
<feature type="compositionally biased region" description="Polar residues" evidence="11">
    <location>
        <begin position="566"/>
        <end position="577"/>
    </location>
</feature>
<keyword evidence="7 10" id="KW-0067">ATP-binding</keyword>
<dbReference type="SMART" id="SM00220">
    <property type="entry name" value="S_TKc"/>
    <property type="match status" value="1"/>
</dbReference>
<dbReference type="InterPro" id="IPR000719">
    <property type="entry name" value="Prot_kinase_dom"/>
</dbReference>
<feature type="transmembrane region" description="Helical" evidence="12">
    <location>
        <begin position="1220"/>
        <end position="1235"/>
    </location>
</feature>
<comment type="catalytic activity">
    <reaction evidence="9">
        <text>L-seryl-[protein] + ATP = O-phospho-L-seryl-[protein] + ADP + H(+)</text>
        <dbReference type="Rhea" id="RHEA:17989"/>
        <dbReference type="Rhea" id="RHEA-COMP:9863"/>
        <dbReference type="Rhea" id="RHEA-COMP:11604"/>
        <dbReference type="ChEBI" id="CHEBI:15378"/>
        <dbReference type="ChEBI" id="CHEBI:29999"/>
        <dbReference type="ChEBI" id="CHEBI:30616"/>
        <dbReference type="ChEBI" id="CHEBI:83421"/>
        <dbReference type="ChEBI" id="CHEBI:456216"/>
        <dbReference type="EC" id="2.7.11.1"/>
    </reaction>
</comment>
<feature type="compositionally biased region" description="Basic and acidic residues" evidence="11">
    <location>
        <begin position="1307"/>
        <end position="1326"/>
    </location>
</feature>
<feature type="compositionally biased region" description="Acidic residues" evidence="11">
    <location>
        <begin position="1275"/>
        <end position="1289"/>
    </location>
</feature>
<dbReference type="SUPFAM" id="SSF117281">
    <property type="entry name" value="Kelch motif"/>
    <property type="match status" value="1"/>
</dbReference>
<evidence type="ECO:0000256" key="3">
    <source>
        <dbReference type="ARBA" id="ARBA00022527"/>
    </source>
</evidence>
<dbReference type="PANTHER" id="PTHR43671:SF98">
    <property type="entry name" value="SERINE_THREONINE-PROTEIN KINASE NEK11"/>
    <property type="match status" value="1"/>
</dbReference>
<organism evidence="14 15">
    <name type="scientific">Trypanosoma cruzi</name>
    <dbReference type="NCBI Taxonomy" id="5693"/>
    <lineage>
        <taxon>Eukaryota</taxon>
        <taxon>Discoba</taxon>
        <taxon>Euglenozoa</taxon>
        <taxon>Kinetoplastea</taxon>
        <taxon>Metakinetoplastina</taxon>
        <taxon>Trypanosomatida</taxon>
        <taxon>Trypanosomatidae</taxon>
        <taxon>Trypanosoma</taxon>
        <taxon>Schizotrypanum</taxon>
    </lineage>
</organism>
<keyword evidence="3" id="KW-0723">Serine/threonine-protein kinase</keyword>
<evidence type="ECO:0000256" key="8">
    <source>
        <dbReference type="ARBA" id="ARBA00047899"/>
    </source>
</evidence>
<keyword evidence="12" id="KW-0472">Membrane</keyword>
<keyword evidence="12" id="KW-0812">Transmembrane</keyword>
<evidence type="ECO:0000256" key="6">
    <source>
        <dbReference type="ARBA" id="ARBA00022777"/>
    </source>
</evidence>
<dbReference type="EMBL" id="JABDHM010000003">
    <property type="protein sequence ID" value="KAF5226240.1"/>
    <property type="molecule type" value="Genomic_DNA"/>
</dbReference>
<evidence type="ECO:0000256" key="10">
    <source>
        <dbReference type="PROSITE-ProRule" id="PRU10141"/>
    </source>
</evidence>
<keyword evidence="6" id="KW-0418">Kinase</keyword>
<dbReference type="PROSITE" id="PS00108">
    <property type="entry name" value="PROTEIN_KINASE_ST"/>
    <property type="match status" value="1"/>
</dbReference>
<feature type="compositionally biased region" description="Basic residues" evidence="11">
    <location>
        <begin position="1613"/>
        <end position="1624"/>
    </location>
</feature>
<dbReference type="PROSITE" id="PS50011">
    <property type="entry name" value="PROTEIN_KINASE_DOM"/>
    <property type="match status" value="1"/>
</dbReference>
<comment type="caution">
    <text evidence="14">The sequence shown here is derived from an EMBL/GenBank/DDBJ whole genome shotgun (WGS) entry which is preliminary data.</text>
</comment>
<evidence type="ECO:0000256" key="12">
    <source>
        <dbReference type="SAM" id="Phobius"/>
    </source>
</evidence>
<dbReference type="EC" id="2.7.11.1" evidence="2"/>
<evidence type="ECO:0000256" key="5">
    <source>
        <dbReference type="ARBA" id="ARBA00022741"/>
    </source>
</evidence>
<evidence type="ECO:0000259" key="13">
    <source>
        <dbReference type="PROSITE" id="PS50011"/>
    </source>
</evidence>
<dbReference type="Proteomes" id="UP000583944">
    <property type="component" value="Unassembled WGS sequence"/>
</dbReference>
<reference evidence="14 15" key="1">
    <citation type="journal article" date="2019" name="Genome Biol. Evol.">
        <title>Nanopore Sequencing Significantly Improves Genome Assembly of the Protozoan Parasite Trypanosoma cruzi.</title>
        <authorList>
            <person name="Diaz-Viraque F."/>
            <person name="Pita S."/>
            <person name="Greif G."/>
            <person name="de Souza R.C.M."/>
            <person name="Iraola G."/>
            <person name="Robello C."/>
        </authorList>
    </citation>
    <scope>NUCLEOTIDE SEQUENCE [LARGE SCALE GENOMIC DNA]</scope>
    <source>
        <strain evidence="14 15">Berenice</strain>
    </source>
</reference>
<dbReference type="InterPro" id="IPR050660">
    <property type="entry name" value="NEK_Ser/Thr_kinase"/>
</dbReference>
<feature type="region of interest" description="Disordered" evidence="11">
    <location>
        <begin position="1267"/>
        <end position="1407"/>
    </location>
</feature>
<feature type="compositionally biased region" description="Low complexity" evidence="11">
    <location>
        <begin position="1642"/>
        <end position="1658"/>
    </location>
</feature>
<feature type="binding site" evidence="10">
    <location>
        <position position="951"/>
    </location>
    <ligand>
        <name>ATP</name>
        <dbReference type="ChEBI" id="CHEBI:30616"/>
    </ligand>
</feature>
<accession>A0A7J6YIV4</accession>
<protein>
    <recommendedName>
        <fullName evidence="2">non-specific serine/threonine protein kinase</fullName>
        <ecNumber evidence="2">2.7.11.1</ecNumber>
    </recommendedName>
</protein>